<dbReference type="InterPro" id="IPR055471">
    <property type="entry name" value="DUF7043"/>
</dbReference>
<dbReference type="Pfam" id="PF23069">
    <property type="entry name" value="DUF7042"/>
    <property type="match status" value="1"/>
</dbReference>
<gene>
    <name evidence="5" type="ORF">CHS0354_042148</name>
</gene>
<dbReference type="AlphaFoldDB" id="A0AAE0TNN7"/>
<feature type="domain" description="DUF7042" evidence="2">
    <location>
        <begin position="141"/>
        <end position="266"/>
    </location>
</feature>
<evidence type="ECO:0000313" key="6">
    <source>
        <dbReference type="Proteomes" id="UP001195483"/>
    </source>
</evidence>
<dbReference type="EMBL" id="JAEAOA010002353">
    <property type="protein sequence ID" value="KAK3612634.1"/>
    <property type="molecule type" value="Genomic_DNA"/>
</dbReference>
<keyword evidence="1" id="KW-0472">Membrane</keyword>
<evidence type="ECO:0000259" key="2">
    <source>
        <dbReference type="Pfam" id="PF23069"/>
    </source>
</evidence>
<organism evidence="5 6">
    <name type="scientific">Potamilus streckersoni</name>
    <dbReference type="NCBI Taxonomy" id="2493646"/>
    <lineage>
        <taxon>Eukaryota</taxon>
        <taxon>Metazoa</taxon>
        <taxon>Spiralia</taxon>
        <taxon>Lophotrochozoa</taxon>
        <taxon>Mollusca</taxon>
        <taxon>Bivalvia</taxon>
        <taxon>Autobranchia</taxon>
        <taxon>Heteroconchia</taxon>
        <taxon>Palaeoheterodonta</taxon>
        <taxon>Unionida</taxon>
        <taxon>Unionoidea</taxon>
        <taxon>Unionidae</taxon>
        <taxon>Ambleminae</taxon>
        <taxon>Lampsilini</taxon>
        <taxon>Potamilus</taxon>
    </lineage>
</organism>
<proteinExistence type="predicted"/>
<keyword evidence="1" id="KW-0812">Transmembrane</keyword>
<keyword evidence="1" id="KW-1133">Transmembrane helix</keyword>
<name>A0AAE0TNN7_9BIVA</name>
<evidence type="ECO:0000313" key="5">
    <source>
        <dbReference type="EMBL" id="KAK3612634.1"/>
    </source>
</evidence>
<evidence type="ECO:0000259" key="3">
    <source>
        <dbReference type="Pfam" id="PF23070"/>
    </source>
</evidence>
<reference evidence="5" key="3">
    <citation type="submission" date="2023-05" db="EMBL/GenBank/DDBJ databases">
        <authorList>
            <person name="Smith C.H."/>
        </authorList>
    </citation>
    <scope>NUCLEOTIDE SEQUENCE</scope>
    <source>
        <strain evidence="5">CHS0354</strain>
        <tissue evidence="5">Mantle</tissue>
    </source>
</reference>
<evidence type="ECO:0000259" key="4">
    <source>
        <dbReference type="Pfam" id="PF23071"/>
    </source>
</evidence>
<accession>A0AAE0TNN7</accession>
<dbReference type="InterPro" id="IPR055470">
    <property type="entry name" value="DUF7042"/>
</dbReference>
<dbReference type="PANTHER" id="PTHR22255:SF9">
    <property type="entry name" value="LP06548P"/>
    <property type="match status" value="1"/>
</dbReference>
<dbReference type="Pfam" id="PF23070">
    <property type="entry name" value="DUF7043"/>
    <property type="match status" value="1"/>
</dbReference>
<feature type="domain" description="DUF7044" evidence="4">
    <location>
        <begin position="40"/>
        <end position="122"/>
    </location>
</feature>
<feature type="domain" description="DUF7043" evidence="3">
    <location>
        <begin position="273"/>
        <end position="398"/>
    </location>
</feature>
<comment type="caution">
    <text evidence="5">The sequence shown here is derived from an EMBL/GenBank/DDBJ whole genome shotgun (WGS) entry which is preliminary data.</text>
</comment>
<dbReference type="Proteomes" id="UP001195483">
    <property type="component" value="Unassembled WGS sequence"/>
</dbReference>
<protein>
    <submittedName>
        <fullName evidence="5">Uncharacterized protein</fullName>
    </submittedName>
</protein>
<dbReference type="Pfam" id="PF23071">
    <property type="entry name" value="DUF7044"/>
    <property type="match status" value="1"/>
</dbReference>
<reference evidence="5" key="2">
    <citation type="journal article" date="2021" name="Genome Biol. Evol.">
        <title>Developing a high-quality reference genome for a parasitic bivalve with doubly uniparental inheritance (Bivalvia: Unionida).</title>
        <authorList>
            <person name="Smith C.H."/>
        </authorList>
    </citation>
    <scope>NUCLEOTIDE SEQUENCE</scope>
    <source>
        <strain evidence="5">CHS0354</strain>
        <tissue evidence="5">Mantle</tissue>
    </source>
</reference>
<evidence type="ECO:0000256" key="1">
    <source>
        <dbReference type="SAM" id="Phobius"/>
    </source>
</evidence>
<reference evidence="5" key="1">
    <citation type="journal article" date="2021" name="Genome Biol. Evol.">
        <title>A High-Quality Reference Genome for a Parasitic Bivalve with Doubly Uniparental Inheritance (Bivalvia: Unionida).</title>
        <authorList>
            <person name="Smith C.H."/>
        </authorList>
    </citation>
    <scope>NUCLEOTIDE SEQUENCE</scope>
    <source>
        <strain evidence="5">CHS0354</strain>
    </source>
</reference>
<sequence>MVLSLDSFSAKVMNSGIIMEGFIPWIIISTCTICVTFGSECTFPPEWRGTWYQSRTIIDISINSISRKGTCLQKDGNRFLMLNKDYSNKKCFICLVITQWHPNLLQYKESNCWYEDSLENVCGHINGDALLHTLVKVPSMPEPCPFQGSYTFTYANATMTNLQCTHPVSDIRACADESKFKFIFKHCHGVPGTHDQVLDFQCLATWVNGEKFMYGLFTEPWMTQDEYRYRCFMHSFYGSSGDMSMSADATCQGLQNPTLGAVSMSFSRVSWPRSSCTFPRFLANQNKWRDLSGRIRLEVESGLQVLRLKDRLPLGTTMYNDVSAMAVSKLVLRCVQSVRESISGLIADFFTYYTNDSCDSGYQCLRIIKRDENVIEFYIGDSLNSTDASCDSRHFEQSTKYVMIPDVNNSVACSASQKGTYQYTDKVSDCTGIVDIGCTRVDEIVIETTCPSIKKSVNILQCLQSWRLDGKAFLITQQPGQLDNPAMCLTFIETEFGVEVQADNYCEGDRWTVKKKFLNYLLYTPPDVCPLKRDIQLDQSIEPDKLQNEGKAKGHTGFAIERTYNIGVILACVMTIYCVIVHR</sequence>
<feature type="transmembrane region" description="Helical" evidence="1">
    <location>
        <begin position="563"/>
        <end position="581"/>
    </location>
</feature>
<dbReference type="InterPro" id="IPR055472">
    <property type="entry name" value="DUF7044"/>
</dbReference>
<dbReference type="PANTHER" id="PTHR22255">
    <property type="entry name" value="LP06548P"/>
    <property type="match status" value="1"/>
</dbReference>
<keyword evidence="6" id="KW-1185">Reference proteome</keyword>